<dbReference type="GO" id="GO:0005975">
    <property type="term" value="P:carbohydrate metabolic process"/>
    <property type="evidence" value="ECO:0007669"/>
    <property type="project" value="InterPro"/>
</dbReference>
<dbReference type="Pfam" id="PF02880">
    <property type="entry name" value="PGM_PMM_III"/>
    <property type="match status" value="2"/>
</dbReference>
<dbReference type="PANTHER" id="PTHR45745:SF1">
    <property type="entry name" value="PHOSPHOGLUCOMUTASE 2B-RELATED"/>
    <property type="match status" value="1"/>
</dbReference>
<dbReference type="InterPro" id="IPR036900">
    <property type="entry name" value="A-D-PHexomutase_C_sf"/>
</dbReference>
<evidence type="ECO:0000259" key="7">
    <source>
        <dbReference type="Pfam" id="PF02879"/>
    </source>
</evidence>
<dbReference type="STRING" id="583355.Caka_1909"/>
<dbReference type="InterPro" id="IPR005844">
    <property type="entry name" value="A-D-PHexomutase_a/b/a-I"/>
</dbReference>
<protein>
    <submittedName>
        <fullName evidence="9">Phosphoglucomutase/phosphomannomutase alpha/beta/alpha domain I</fullName>
    </submittedName>
</protein>
<keyword evidence="5" id="KW-0413">Isomerase</keyword>
<dbReference type="GO" id="GO:0046872">
    <property type="term" value="F:metal ion binding"/>
    <property type="evidence" value="ECO:0007669"/>
    <property type="project" value="UniProtKB-KW"/>
</dbReference>
<dbReference type="RefSeq" id="WP_013043649.1">
    <property type="nucleotide sequence ID" value="NC_014008.1"/>
</dbReference>
<sequence length="655" mass="71805">MSAIEKIESAAAEGKLLASTVENLKIWANADFLPAWAGESINELVEQEAWEELNDRFYQNLAFGTGGMRGRTIGRVSSSVESGDLDAQGGSPAHAAVGTNVLNDFNIVRATIGLFRYVKAYLNAEGRYDLPRFVIAHDVRHFSRHFCELAASTWTQLGGQAIIFEGPRSTPQLSFSVREYKATCGAVITASHNPPHDNGFKVYFEDGAQVVSPHAETIVAEVGKVGLEEVPAFLEVNLDSVITLGGEADEAYLALLDEMVLDREVMEQQKAKVVFTPIHGTGAISSVPALESLGVEVIEVPEQAILDSRFPTVKSPNPENAEALEMAIARANETDADVVIATDPDADRMGVAVRNTAGEMVLLTGNQIGTLLAEYRISTLKDAEILPEDGSPNAALIKTFVTSPMQESVADWHGLKTINTLTGFKWIGEKLADYEAQMKDALFEKEGMALDYDATDVWTRADLLLEYSTFFAFGGEESYGYLATDKVRDKDANAAVIMFCELAAYLKAQDMTFPEMLDSLYLQHGYYEEKQINIYYEGAAGSQKIKNILSSYRDDSPKQFGEIEVTKFTDFGKETLKDADGKQIPPQDFYFLELSNGYSYAVRGSGTEPKIKFYVFGRSEVEDPDALDQVKADAAVVMQDILAAIEADARQRAEG</sequence>
<dbReference type="GO" id="GO:0006166">
    <property type="term" value="P:purine ribonucleoside salvage"/>
    <property type="evidence" value="ECO:0007669"/>
    <property type="project" value="TreeGrafter"/>
</dbReference>
<evidence type="ECO:0000313" key="9">
    <source>
        <dbReference type="EMBL" id="ADE54927.1"/>
    </source>
</evidence>
<evidence type="ECO:0000259" key="6">
    <source>
        <dbReference type="Pfam" id="PF02878"/>
    </source>
</evidence>
<feature type="domain" description="Alpha-D-phosphohexomutase alpha/beta/alpha" evidence="6">
    <location>
        <begin position="97"/>
        <end position="224"/>
    </location>
</feature>
<dbReference type="PANTHER" id="PTHR45745">
    <property type="entry name" value="PHOSPHOMANNOMUTASE 45A"/>
    <property type="match status" value="1"/>
</dbReference>
<dbReference type="Gene3D" id="3.40.120.10">
    <property type="entry name" value="Alpha-D-Glucose-1,6-Bisphosphate, subunit A, domain 3"/>
    <property type="match status" value="3"/>
</dbReference>
<dbReference type="Proteomes" id="UP000000925">
    <property type="component" value="Chromosome"/>
</dbReference>
<keyword evidence="10" id="KW-1185">Reference proteome</keyword>
<keyword evidence="3" id="KW-0479">Metal-binding</keyword>
<dbReference type="CDD" id="cd05799">
    <property type="entry name" value="PGM2"/>
    <property type="match status" value="1"/>
</dbReference>
<dbReference type="KEGG" id="caa:Caka_1909"/>
<dbReference type="SUPFAM" id="SSF53738">
    <property type="entry name" value="Phosphoglucomutase, first 3 domains"/>
    <property type="match status" value="3"/>
</dbReference>
<dbReference type="Pfam" id="PF02879">
    <property type="entry name" value="PGM_PMM_II"/>
    <property type="match status" value="1"/>
</dbReference>
<dbReference type="InterPro" id="IPR005845">
    <property type="entry name" value="A-D-PHexomutase_a/b/a-II"/>
</dbReference>
<dbReference type="EMBL" id="CP001998">
    <property type="protein sequence ID" value="ADE54927.1"/>
    <property type="molecule type" value="Genomic_DNA"/>
</dbReference>
<comment type="similarity">
    <text evidence="1">Belongs to the phosphohexose mutase family.</text>
</comment>
<dbReference type="HOGENOM" id="CLU_016950_0_0_0"/>
<dbReference type="OrthoDB" id="9806956at2"/>
<dbReference type="Pfam" id="PF02878">
    <property type="entry name" value="PGM_PMM_I"/>
    <property type="match status" value="1"/>
</dbReference>
<dbReference type="InterPro" id="IPR016055">
    <property type="entry name" value="A-D-PHexomutase_a/b/a-I/II/III"/>
</dbReference>
<proteinExistence type="inferred from homology"/>
<evidence type="ECO:0000256" key="2">
    <source>
        <dbReference type="ARBA" id="ARBA00022553"/>
    </source>
</evidence>
<name>D5EKM0_CORAD</name>
<evidence type="ECO:0000256" key="4">
    <source>
        <dbReference type="ARBA" id="ARBA00022842"/>
    </source>
</evidence>
<dbReference type="GO" id="GO:0008973">
    <property type="term" value="F:phosphopentomutase activity"/>
    <property type="evidence" value="ECO:0007669"/>
    <property type="project" value="TreeGrafter"/>
</dbReference>
<keyword evidence="2" id="KW-0597">Phosphoprotein</keyword>
<dbReference type="AlphaFoldDB" id="D5EKM0"/>
<organism evidence="9 10">
    <name type="scientific">Coraliomargarita akajimensis (strain DSM 45221 / IAM 15411 / JCM 23193 / KCTC 12865 / 04OKA010-24)</name>
    <dbReference type="NCBI Taxonomy" id="583355"/>
    <lineage>
        <taxon>Bacteria</taxon>
        <taxon>Pseudomonadati</taxon>
        <taxon>Verrucomicrobiota</taxon>
        <taxon>Opitutia</taxon>
        <taxon>Puniceicoccales</taxon>
        <taxon>Coraliomargaritaceae</taxon>
        <taxon>Coraliomargarita</taxon>
    </lineage>
</organism>
<evidence type="ECO:0000256" key="3">
    <source>
        <dbReference type="ARBA" id="ARBA00022723"/>
    </source>
</evidence>
<gene>
    <name evidence="9" type="ordered locus">Caka_1909</name>
</gene>
<dbReference type="SUPFAM" id="SSF55957">
    <property type="entry name" value="Phosphoglucomutase, C-terminal domain"/>
    <property type="match status" value="1"/>
</dbReference>
<feature type="domain" description="Alpha-D-phosphohexomutase alpha/beta/alpha" evidence="8">
    <location>
        <begin position="471"/>
        <end position="518"/>
    </location>
</feature>
<reference evidence="9 10" key="1">
    <citation type="journal article" date="2010" name="Stand. Genomic Sci.">
        <title>Complete genome sequence of Coraliomargarita akajimensis type strain (04OKA010-24).</title>
        <authorList>
            <person name="Mavromatis K."/>
            <person name="Abt B."/>
            <person name="Brambilla E."/>
            <person name="Lapidus A."/>
            <person name="Copeland A."/>
            <person name="Deshpande S."/>
            <person name="Nolan M."/>
            <person name="Lucas S."/>
            <person name="Tice H."/>
            <person name="Cheng J.F."/>
            <person name="Han C."/>
            <person name="Detter J.C."/>
            <person name="Woyke T."/>
            <person name="Goodwin L."/>
            <person name="Pitluck S."/>
            <person name="Held B."/>
            <person name="Brettin T."/>
            <person name="Tapia R."/>
            <person name="Ivanova N."/>
            <person name="Mikhailova N."/>
            <person name="Pati A."/>
            <person name="Liolios K."/>
            <person name="Chen A."/>
            <person name="Palaniappan K."/>
            <person name="Land M."/>
            <person name="Hauser L."/>
            <person name="Chang Y.J."/>
            <person name="Jeffries C.D."/>
            <person name="Rohde M."/>
            <person name="Goker M."/>
            <person name="Bristow J."/>
            <person name="Eisen J.A."/>
            <person name="Markowitz V."/>
            <person name="Hugenholtz P."/>
            <person name="Klenk H.P."/>
            <person name="Kyrpides N.C."/>
        </authorList>
    </citation>
    <scope>NUCLEOTIDE SEQUENCE [LARGE SCALE GENOMIC DNA]</scope>
    <source>
        <strain evidence="10">DSM 45221 / IAM 15411 / JCM 23193 / KCTC 12865</strain>
    </source>
</reference>
<dbReference type="InterPro" id="IPR005846">
    <property type="entry name" value="A-D-PHexomutase_a/b/a-III"/>
</dbReference>
<evidence type="ECO:0000259" key="8">
    <source>
        <dbReference type="Pfam" id="PF02880"/>
    </source>
</evidence>
<keyword evidence="4" id="KW-0460">Magnesium</keyword>
<evidence type="ECO:0000313" key="10">
    <source>
        <dbReference type="Proteomes" id="UP000000925"/>
    </source>
</evidence>
<evidence type="ECO:0000256" key="1">
    <source>
        <dbReference type="ARBA" id="ARBA00010231"/>
    </source>
</evidence>
<feature type="domain" description="Alpha-D-phosphohexomutase alpha/beta/alpha" evidence="7">
    <location>
        <begin position="251"/>
        <end position="352"/>
    </location>
</feature>
<evidence type="ECO:0000256" key="5">
    <source>
        <dbReference type="ARBA" id="ARBA00023235"/>
    </source>
</evidence>
<dbReference type="eggNOG" id="COG1109">
    <property type="taxonomic scope" value="Bacteria"/>
</dbReference>
<feature type="domain" description="Alpha-D-phosphohexomutase alpha/beta/alpha" evidence="8">
    <location>
        <begin position="365"/>
        <end position="436"/>
    </location>
</feature>
<accession>D5EKM0</accession>